<dbReference type="PANTHER" id="PTHR33680">
    <property type="entry name" value="OS07G0190500 PROTEIN"/>
    <property type="match status" value="1"/>
</dbReference>
<protein>
    <recommendedName>
        <fullName evidence="5">GRF-type domain-containing protein</fullName>
    </recommendedName>
</protein>
<dbReference type="Pfam" id="PF06839">
    <property type="entry name" value="Zn_ribbon_GRF"/>
    <property type="match status" value="1"/>
</dbReference>
<dbReference type="InterPro" id="IPR010666">
    <property type="entry name" value="Znf_GRF"/>
</dbReference>
<gene>
    <name evidence="6" type="ORF">PIB30_088103</name>
</gene>
<evidence type="ECO:0000313" key="6">
    <source>
        <dbReference type="EMBL" id="MED6139881.1"/>
    </source>
</evidence>
<keyword evidence="2 4" id="KW-0863">Zinc-finger</keyword>
<feature type="domain" description="GRF-type" evidence="5">
    <location>
        <begin position="40"/>
        <end position="83"/>
    </location>
</feature>
<evidence type="ECO:0000313" key="7">
    <source>
        <dbReference type="Proteomes" id="UP001341840"/>
    </source>
</evidence>
<sequence>MHGAGREGSLINRKPTSMENASNSIFEENEQQIKSYDGTCFCRLTVVPLNSKTKANPGRWFFRCPLWKNKQGGCNYFQWMDETYIDAPDVAECSTSSKPLKVGNMGVTLQEMRLLPSELPVDFAKNFTGEILGGFIGGNKWPMSITGGF</sequence>
<comment type="caution">
    <text evidence="6">The sequence shown here is derived from an EMBL/GenBank/DDBJ whole genome shotgun (WGS) entry which is preliminary data.</text>
</comment>
<proteinExistence type="predicted"/>
<dbReference type="PANTHER" id="PTHR33680:SF1">
    <property type="entry name" value="OS05G0489500 PROTEIN"/>
    <property type="match status" value="1"/>
</dbReference>
<name>A0ABU6STU9_9FABA</name>
<reference evidence="6 7" key="1">
    <citation type="journal article" date="2023" name="Plants (Basel)">
        <title>Bridging the Gap: Combining Genomics and Transcriptomics Approaches to Understand Stylosanthes scabra, an Orphan Legume from the Brazilian Caatinga.</title>
        <authorList>
            <person name="Ferreira-Neto J.R.C."/>
            <person name="da Silva M.D."/>
            <person name="Binneck E."/>
            <person name="de Melo N.F."/>
            <person name="da Silva R.H."/>
            <person name="de Melo A.L.T.M."/>
            <person name="Pandolfi V."/>
            <person name="Bustamante F.O."/>
            <person name="Brasileiro-Vidal A.C."/>
            <person name="Benko-Iseppon A.M."/>
        </authorList>
    </citation>
    <scope>NUCLEOTIDE SEQUENCE [LARGE SCALE GENOMIC DNA]</scope>
    <source>
        <tissue evidence="6">Leaves</tissue>
    </source>
</reference>
<evidence type="ECO:0000256" key="2">
    <source>
        <dbReference type="ARBA" id="ARBA00022771"/>
    </source>
</evidence>
<evidence type="ECO:0000256" key="4">
    <source>
        <dbReference type="PROSITE-ProRule" id="PRU01343"/>
    </source>
</evidence>
<evidence type="ECO:0000256" key="3">
    <source>
        <dbReference type="ARBA" id="ARBA00022833"/>
    </source>
</evidence>
<dbReference type="PROSITE" id="PS51999">
    <property type="entry name" value="ZF_GRF"/>
    <property type="match status" value="1"/>
</dbReference>
<evidence type="ECO:0000256" key="1">
    <source>
        <dbReference type="ARBA" id="ARBA00022723"/>
    </source>
</evidence>
<evidence type="ECO:0000259" key="5">
    <source>
        <dbReference type="PROSITE" id="PS51999"/>
    </source>
</evidence>
<organism evidence="6 7">
    <name type="scientific">Stylosanthes scabra</name>
    <dbReference type="NCBI Taxonomy" id="79078"/>
    <lineage>
        <taxon>Eukaryota</taxon>
        <taxon>Viridiplantae</taxon>
        <taxon>Streptophyta</taxon>
        <taxon>Embryophyta</taxon>
        <taxon>Tracheophyta</taxon>
        <taxon>Spermatophyta</taxon>
        <taxon>Magnoliopsida</taxon>
        <taxon>eudicotyledons</taxon>
        <taxon>Gunneridae</taxon>
        <taxon>Pentapetalae</taxon>
        <taxon>rosids</taxon>
        <taxon>fabids</taxon>
        <taxon>Fabales</taxon>
        <taxon>Fabaceae</taxon>
        <taxon>Papilionoideae</taxon>
        <taxon>50 kb inversion clade</taxon>
        <taxon>dalbergioids sensu lato</taxon>
        <taxon>Dalbergieae</taxon>
        <taxon>Pterocarpus clade</taxon>
        <taxon>Stylosanthes</taxon>
    </lineage>
</organism>
<keyword evidence="3" id="KW-0862">Zinc</keyword>
<accession>A0ABU6STU9</accession>
<dbReference type="Proteomes" id="UP001341840">
    <property type="component" value="Unassembled WGS sequence"/>
</dbReference>
<dbReference type="EMBL" id="JASCZI010061998">
    <property type="protein sequence ID" value="MED6139881.1"/>
    <property type="molecule type" value="Genomic_DNA"/>
</dbReference>
<keyword evidence="1" id="KW-0479">Metal-binding</keyword>
<keyword evidence="7" id="KW-1185">Reference proteome</keyword>